<evidence type="ECO:0000259" key="9">
    <source>
        <dbReference type="Pfam" id="PF02777"/>
    </source>
</evidence>
<evidence type="ECO:0000313" key="10">
    <source>
        <dbReference type="EMBL" id="ACX42439.1"/>
    </source>
</evidence>
<dbReference type="AlphaFoldDB" id="D0ETH9"/>
<dbReference type="SUPFAM" id="SSF54719">
    <property type="entry name" value="Fe,Mn superoxide dismutase (SOD), C-terminal domain"/>
    <property type="match status" value="1"/>
</dbReference>
<dbReference type="FunFam" id="1.10.287.990:FF:000001">
    <property type="entry name" value="Superoxide dismutase"/>
    <property type="match status" value="1"/>
</dbReference>
<dbReference type="GO" id="GO:0005737">
    <property type="term" value="C:cytoplasm"/>
    <property type="evidence" value="ECO:0007669"/>
    <property type="project" value="TreeGrafter"/>
</dbReference>
<dbReference type="Pfam" id="PF02777">
    <property type="entry name" value="Sod_Fe_C"/>
    <property type="match status" value="1"/>
</dbReference>
<dbReference type="FunFam" id="3.55.40.20:FF:000001">
    <property type="entry name" value="Superoxide dismutase"/>
    <property type="match status" value="1"/>
</dbReference>
<evidence type="ECO:0000256" key="5">
    <source>
        <dbReference type="ARBA" id="ARBA00049204"/>
    </source>
</evidence>
<keyword evidence="4 7" id="KW-0560">Oxidoreductase</keyword>
<dbReference type="Gene3D" id="3.55.40.20">
    <property type="entry name" value="Iron/manganese superoxide dismutase, C-terminal domain"/>
    <property type="match status" value="1"/>
</dbReference>
<dbReference type="InterPro" id="IPR001189">
    <property type="entry name" value="Mn/Fe_SOD"/>
</dbReference>
<name>D0ETH9_9CHLO</name>
<comment type="catalytic activity">
    <reaction evidence="5 7">
        <text>2 superoxide + 2 H(+) = H2O2 + O2</text>
        <dbReference type="Rhea" id="RHEA:20696"/>
        <dbReference type="ChEBI" id="CHEBI:15378"/>
        <dbReference type="ChEBI" id="CHEBI:15379"/>
        <dbReference type="ChEBI" id="CHEBI:16240"/>
        <dbReference type="ChEBI" id="CHEBI:18421"/>
        <dbReference type="EC" id="1.15.1.1"/>
    </reaction>
</comment>
<dbReference type="Pfam" id="PF00081">
    <property type="entry name" value="Sod_Fe_N"/>
    <property type="match status" value="1"/>
</dbReference>
<dbReference type="GO" id="GO:0004784">
    <property type="term" value="F:superoxide dismutase activity"/>
    <property type="evidence" value="ECO:0007669"/>
    <property type="project" value="UniProtKB-EC"/>
</dbReference>
<feature type="binding site" evidence="6">
    <location>
        <position position="27"/>
    </location>
    <ligand>
        <name>Mn(2+)</name>
        <dbReference type="ChEBI" id="CHEBI:29035"/>
    </ligand>
</feature>
<evidence type="ECO:0000256" key="4">
    <source>
        <dbReference type="ARBA" id="ARBA00023002"/>
    </source>
</evidence>
<proteinExistence type="evidence at transcript level"/>
<reference evidence="10" key="1">
    <citation type="submission" date="2009-09" db="EMBL/GenBank/DDBJ databases">
        <title>Molecular Cloning and Expression Analysis of a MnSOD Gene from Antarctic Ice Algae (Chlamydomonas sp. ICE-L).</title>
        <authorList>
            <person name="Liu S."/>
            <person name="Zhang P."/>
            <person name="Liu C."/>
            <person name="Wu G."/>
            <person name="Huang X."/>
            <person name="Cong B."/>
        </authorList>
    </citation>
    <scope>NUCLEOTIDE SEQUENCE</scope>
    <source>
        <strain evidence="10">ICE-L</strain>
    </source>
</reference>
<gene>
    <name evidence="10" type="primary">MnSOD</name>
</gene>
<dbReference type="InterPro" id="IPR019832">
    <property type="entry name" value="Mn/Fe_SOD_C"/>
</dbReference>
<evidence type="ECO:0000256" key="3">
    <source>
        <dbReference type="ARBA" id="ARBA00022723"/>
    </source>
</evidence>
<comment type="function">
    <text evidence="7">Destroys radicals which are normally produced within the cells and which are toxic to biological systems.</text>
</comment>
<comment type="similarity">
    <text evidence="1 7">Belongs to the iron/manganese superoxide dismutase family.</text>
</comment>
<sequence>MPYDLPALPYGYEALEPYVDATTMNIHHTKHHQAYVTALNGAMDKFPELASLGLADLNKSVGTDKIPKDIATVIRNHGGGHWNHSFFWKVMTAPSDTNGASTELKAAIDSAFGSSDEMKTKFNAAAASRFGSGWAWLGVKADGSLGVTSTPNQDNPLQTVADDQMIPVLALDVWEHAYYLKYQNRRPEYISAFWNVVNWEQVNANFKDAKAGNVSSV</sequence>
<dbReference type="InterPro" id="IPR019833">
    <property type="entry name" value="Mn/Fe_SOD_BS"/>
</dbReference>
<evidence type="ECO:0000256" key="1">
    <source>
        <dbReference type="ARBA" id="ARBA00008714"/>
    </source>
</evidence>
<evidence type="ECO:0000256" key="6">
    <source>
        <dbReference type="PIRSR" id="PIRSR000349-1"/>
    </source>
</evidence>
<dbReference type="PANTHER" id="PTHR43595">
    <property type="entry name" value="37S RIBOSOMAL PROTEIN S26, MITOCHONDRIAL"/>
    <property type="match status" value="1"/>
</dbReference>
<feature type="domain" description="Manganese/iron superoxide dismutase N-terminal" evidence="8">
    <location>
        <begin position="3"/>
        <end position="91"/>
    </location>
</feature>
<dbReference type="InterPro" id="IPR036314">
    <property type="entry name" value="SOD_C_sf"/>
</dbReference>
<dbReference type="PROSITE" id="PS00088">
    <property type="entry name" value="SOD_MN"/>
    <property type="match status" value="1"/>
</dbReference>
<evidence type="ECO:0000256" key="2">
    <source>
        <dbReference type="ARBA" id="ARBA00012682"/>
    </source>
</evidence>
<evidence type="ECO:0000259" key="8">
    <source>
        <dbReference type="Pfam" id="PF00081"/>
    </source>
</evidence>
<dbReference type="EMBL" id="GQ888688">
    <property type="protein sequence ID" value="ACX42439.1"/>
    <property type="molecule type" value="mRNA"/>
</dbReference>
<dbReference type="GO" id="GO:0046872">
    <property type="term" value="F:metal ion binding"/>
    <property type="evidence" value="ECO:0007669"/>
    <property type="project" value="UniProtKB-KW"/>
</dbReference>
<feature type="binding site" evidence="6">
    <location>
        <position position="176"/>
    </location>
    <ligand>
        <name>Mn(2+)</name>
        <dbReference type="ChEBI" id="CHEBI:29035"/>
    </ligand>
</feature>
<dbReference type="SUPFAM" id="SSF46609">
    <property type="entry name" value="Fe,Mn superoxide dismutase (SOD), N-terminal domain"/>
    <property type="match status" value="1"/>
</dbReference>
<evidence type="ECO:0000256" key="7">
    <source>
        <dbReference type="RuleBase" id="RU000414"/>
    </source>
</evidence>
<feature type="domain" description="Manganese/iron superoxide dismutase C-terminal" evidence="9">
    <location>
        <begin position="101"/>
        <end position="204"/>
    </location>
</feature>
<feature type="binding site" evidence="6">
    <location>
        <position position="84"/>
    </location>
    <ligand>
        <name>Mn(2+)</name>
        <dbReference type="ChEBI" id="CHEBI:29035"/>
    </ligand>
</feature>
<dbReference type="PANTHER" id="PTHR43595:SF2">
    <property type="entry name" value="SMALL RIBOSOMAL SUBUNIT PROTEIN MS42"/>
    <property type="match status" value="1"/>
</dbReference>
<dbReference type="InterPro" id="IPR036324">
    <property type="entry name" value="Mn/Fe_SOD_N_sf"/>
</dbReference>
<dbReference type="Gene3D" id="1.10.287.990">
    <property type="entry name" value="Fe,Mn superoxide dismutase (SOD) domain"/>
    <property type="match status" value="1"/>
</dbReference>
<dbReference type="PRINTS" id="PR01703">
    <property type="entry name" value="MNSODISMTASE"/>
</dbReference>
<organism evidence="10">
    <name type="scientific">Chlamydomonas sp. ICE-L</name>
    <dbReference type="NCBI Taxonomy" id="309537"/>
    <lineage>
        <taxon>Eukaryota</taxon>
        <taxon>Viridiplantae</taxon>
        <taxon>Chlorophyta</taxon>
        <taxon>core chlorophytes</taxon>
        <taxon>Chlorophyceae</taxon>
        <taxon>CS clade</taxon>
        <taxon>Chlamydomonadales</taxon>
        <taxon>Chlamydomonadaceae</taxon>
        <taxon>Chlamydomonas</taxon>
    </lineage>
</organism>
<dbReference type="InterPro" id="IPR019831">
    <property type="entry name" value="Mn/Fe_SOD_N"/>
</dbReference>
<dbReference type="PIRSF" id="PIRSF000349">
    <property type="entry name" value="SODismutase"/>
    <property type="match status" value="1"/>
</dbReference>
<accession>D0ETH9</accession>
<dbReference type="EC" id="1.15.1.1" evidence="2 7"/>
<protein>
    <recommendedName>
        <fullName evidence="2 7">Superoxide dismutase</fullName>
        <ecNumber evidence="2 7">1.15.1.1</ecNumber>
    </recommendedName>
</protein>
<keyword evidence="3 6" id="KW-0479">Metal-binding</keyword>
<feature type="binding site" evidence="6">
    <location>
        <position position="172"/>
    </location>
    <ligand>
        <name>Mn(2+)</name>
        <dbReference type="ChEBI" id="CHEBI:29035"/>
    </ligand>
</feature>